<evidence type="ECO:0000313" key="2">
    <source>
        <dbReference type="Proteomes" id="UP001497444"/>
    </source>
</evidence>
<protein>
    <submittedName>
        <fullName evidence="1">Uncharacterized protein</fullName>
    </submittedName>
</protein>
<name>A0ABP0VY89_9BRYO</name>
<sequence>MPAAANAQIGISLGSLDVGISISSTSFSSSSSRNRGPRLALPSFYMLIPATTAVWRGQPTILENPGPGPGKLVVREGEGSAVEQCLVVQDNNGRTRVRVLHQLLPRRNSITVYRESWEGPFRNGESLGGCASSTSAFGTQARVDASSLAGNWHVDQFATQTVTEAPAAVSEDVSLALLPYNLHAWIMLFISLKHKQTAAPAAEAKSCQITELTPVSSKEWERELLDDTIFLPKDLWTYVNLAQNGGTVIETGWLVNLDQSIVSGCQLESSGEIKEVYVRFERRISKM</sequence>
<accession>A0ABP0VY89</accession>
<dbReference type="EMBL" id="OZ020106">
    <property type="protein sequence ID" value="CAK9258355.1"/>
    <property type="molecule type" value="Genomic_DNA"/>
</dbReference>
<organism evidence="1 2">
    <name type="scientific">Sphagnum jensenii</name>
    <dbReference type="NCBI Taxonomy" id="128206"/>
    <lineage>
        <taxon>Eukaryota</taxon>
        <taxon>Viridiplantae</taxon>
        <taxon>Streptophyta</taxon>
        <taxon>Embryophyta</taxon>
        <taxon>Bryophyta</taxon>
        <taxon>Sphagnophytina</taxon>
        <taxon>Sphagnopsida</taxon>
        <taxon>Sphagnales</taxon>
        <taxon>Sphagnaceae</taxon>
        <taxon>Sphagnum</taxon>
    </lineage>
</organism>
<reference evidence="1" key="1">
    <citation type="submission" date="2024-02" db="EMBL/GenBank/DDBJ databases">
        <authorList>
            <consortium name="ELIXIR-Norway"/>
            <consortium name="Elixir Norway"/>
        </authorList>
    </citation>
    <scope>NUCLEOTIDE SEQUENCE</scope>
</reference>
<dbReference type="Proteomes" id="UP001497444">
    <property type="component" value="Chromosome 11"/>
</dbReference>
<gene>
    <name evidence="1" type="ORF">CSSPJE1EN1_LOCUS3833</name>
</gene>
<keyword evidence="2" id="KW-1185">Reference proteome</keyword>
<proteinExistence type="predicted"/>
<evidence type="ECO:0000313" key="1">
    <source>
        <dbReference type="EMBL" id="CAK9258355.1"/>
    </source>
</evidence>